<organism evidence="1">
    <name type="scientific">Oppiella nova</name>
    <dbReference type="NCBI Taxonomy" id="334625"/>
    <lineage>
        <taxon>Eukaryota</taxon>
        <taxon>Metazoa</taxon>
        <taxon>Ecdysozoa</taxon>
        <taxon>Arthropoda</taxon>
        <taxon>Chelicerata</taxon>
        <taxon>Arachnida</taxon>
        <taxon>Acari</taxon>
        <taxon>Acariformes</taxon>
        <taxon>Sarcoptiformes</taxon>
        <taxon>Oribatida</taxon>
        <taxon>Brachypylina</taxon>
        <taxon>Oppioidea</taxon>
        <taxon>Oppiidae</taxon>
        <taxon>Oppiella</taxon>
    </lineage>
</organism>
<gene>
    <name evidence="1" type="ORF">ONB1V03_LOCUS20184</name>
</gene>
<dbReference type="Proteomes" id="UP000728032">
    <property type="component" value="Unassembled WGS sequence"/>
</dbReference>
<accession>A0A7R9MP32</accession>
<feature type="non-terminal residue" evidence="1">
    <location>
        <position position="1"/>
    </location>
</feature>
<name>A0A7R9MP32_9ACAR</name>
<dbReference type="AlphaFoldDB" id="A0A7R9MP32"/>
<evidence type="ECO:0000313" key="2">
    <source>
        <dbReference type="Proteomes" id="UP000728032"/>
    </source>
</evidence>
<keyword evidence="2" id="KW-1185">Reference proteome</keyword>
<evidence type="ECO:0000313" key="1">
    <source>
        <dbReference type="EMBL" id="CAD7663626.1"/>
    </source>
</evidence>
<dbReference type="EMBL" id="CAJPVJ010033606">
    <property type="protein sequence ID" value="CAG2180763.1"/>
    <property type="molecule type" value="Genomic_DNA"/>
</dbReference>
<protein>
    <submittedName>
        <fullName evidence="1">Uncharacterized protein</fullName>
    </submittedName>
</protein>
<dbReference type="OrthoDB" id="264795at2759"/>
<sequence length="63" mass="7561">MHTMSDTLKPIVGVCMDMCPPNELKWREEKGLLHEFEMTADTEWIHIFRETSFRSRAKQTQEY</sequence>
<proteinExistence type="predicted"/>
<dbReference type="EMBL" id="OC948431">
    <property type="protein sequence ID" value="CAD7663626.1"/>
    <property type="molecule type" value="Genomic_DNA"/>
</dbReference>
<reference evidence="1" key="1">
    <citation type="submission" date="2020-11" db="EMBL/GenBank/DDBJ databases">
        <authorList>
            <person name="Tran Van P."/>
        </authorList>
    </citation>
    <scope>NUCLEOTIDE SEQUENCE</scope>
</reference>